<dbReference type="AlphaFoldDB" id="A0AAE4JY04"/>
<keyword evidence="4" id="KW-1185">Reference proteome</keyword>
<dbReference type="GO" id="GO:0005509">
    <property type="term" value="F:calcium ion binding"/>
    <property type="evidence" value="ECO:0007669"/>
    <property type="project" value="InterPro"/>
</dbReference>
<dbReference type="Gene3D" id="2.150.10.10">
    <property type="entry name" value="Serralysin-like metalloprotease, C-terminal"/>
    <property type="match status" value="2"/>
</dbReference>
<dbReference type="PANTHER" id="PTHR38340">
    <property type="entry name" value="S-LAYER PROTEIN"/>
    <property type="match status" value="1"/>
</dbReference>
<evidence type="ECO:0000313" key="4">
    <source>
        <dbReference type="Proteomes" id="UP001268256"/>
    </source>
</evidence>
<organism evidence="3 4">
    <name type="scientific">Pseudocalidococcus azoricus BACA0444</name>
    <dbReference type="NCBI Taxonomy" id="2918990"/>
    <lineage>
        <taxon>Bacteria</taxon>
        <taxon>Bacillati</taxon>
        <taxon>Cyanobacteriota</taxon>
        <taxon>Cyanophyceae</taxon>
        <taxon>Acaryochloridales</taxon>
        <taxon>Thermosynechococcaceae</taxon>
        <taxon>Pseudocalidococcus</taxon>
        <taxon>Pseudocalidococcus azoricus</taxon>
    </lineage>
</organism>
<dbReference type="InterPro" id="IPR050557">
    <property type="entry name" value="RTX_toxin/Mannuronan_C5-epim"/>
</dbReference>
<comment type="subcellular location">
    <subcellularLocation>
        <location evidence="1">Secreted</location>
    </subcellularLocation>
</comment>
<dbReference type="PANTHER" id="PTHR38340:SF1">
    <property type="entry name" value="S-LAYER PROTEIN"/>
    <property type="match status" value="1"/>
</dbReference>
<dbReference type="InterPro" id="IPR011049">
    <property type="entry name" value="Serralysin-like_metalloprot_C"/>
</dbReference>
<dbReference type="EMBL" id="JAVMIP010000004">
    <property type="protein sequence ID" value="MDS3860474.1"/>
    <property type="molecule type" value="Genomic_DNA"/>
</dbReference>
<dbReference type="GO" id="GO:0005576">
    <property type="term" value="C:extracellular region"/>
    <property type="evidence" value="ECO:0007669"/>
    <property type="project" value="UniProtKB-SubCell"/>
</dbReference>
<dbReference type="PRINTS" id="PR00313">
    <property type="entry name" value="CABNDNGRPT"/>
</dbReference>
<sequence>MTNNVENLILTGISDINGTGNALNNTIIGNAGINTLNGGMGDDYLDGGAGADNLVGGIGNDTYLVDNIGDLVTETSTITTEIDTVYASVTHTLTSNVENLFLTGTSALSGTGNALANTMTGNTGNNTLDGSFGADVLLGGDGSDLLIGGAGNDNLTGSNGNDFFRFNAPTEGIDTLTDFSKVSGNTDKIHILGSGFGGGLLLGTLASSRFILGTAATNTSQRFIYDQGTGSLFFDVDGLGGTAQAQIATLTSLPSLTASDIVVI</sequence>
<dbReference type="RefSeq" id="WP_322877749.1">
    <property type="nucleotide sequence ID" value="NZ_JAVMIP010000004.1"/>
</dbReference>
<comment type="caution">
    <text evidence="3">The sequence shown here is derived from an EMBL/GenBank/DDBJ whole genome shotgun (WGS) entry which is preliminary data.</text>
</comment>
<proteinExistence type="predicted"/>
<dbReference type="PROSITE" id="PS00330">
    <property type="entry name" value="HEMOLYSIN_CALCIUM"/>
    <property type="match status" value="2"/>
</dbReference>
<gene>
    <name evidence="3" type="ORF">RIF25_06585</name>
</gene>
<evidence type="ECO:0000313" key="3">
    <source>
        <dbReference type="EMBL" id="MDS3860474.1"/>
    </source>
</evidence>
<evidence type="ECO:0000256" key="1">
    <source>
        <dbReference type="ARBA" id="ARBA00004613"/>
    </source>
</evidence>
<dbReference type="Proteomes" id="UP001268256">
    <property type="component" value="Unassembled WGS sequence"/>
</dbReference>
<dbReference type="SUPFAM" id="SSF51120">
    <property type="entry name" value="beta-Roll"/>
    <property type="match status" value="2"/>
</dbReference>
<protein>
    <submittedName>
        <fullName evidence="3">Calcium-binding protein</fullName>
    </submittedName>
</protein>
<keyword evidence="2" id="KW-0964">Secreted</keyword>
<reference evidence="4" key="1">
    <citation type="submission" date="2023-07" db="EMBL/GenBank/DDBJ databases">
        <authorList>
            <person name="Luz R."/>
            <person name="Cordeiro R."/>
            <person name="Fonseca A."/>
            <person name="Goncalves V."/>
        </authorList>
    </citation>
    <scope>NUCLEOTIDE SEQUENCE [LARGE SCALE GENOMIC DNA]</scope>
    <source>
        <strain evidence="4">BACA0444</strain>
    </source>
</reference>
<dbReference type="InterPro" id="IPR018511">
    <property type="entry name" value="Hemolysin-typ_Ca-bd_CS"/>
</dbReference>
<name>A0AAE4JY04_9CYAN</name>
<dbReference type="Pfam" id="PF00353">
    <property type="entry name" value="HemolysinCabind"/>
    <property type="match status" value="2"/>
</dbReference>
<evidence type="ECO:0000256" key="2">
    <source>
        <dbReference type="ARBA" id="ARBA00022525"/>
    </source>
</evidence>
<accession>A0AAE4JY04</accession>
<dbReference type="InterPro" id="IPR001343">
    <property type="entry name" value="Hemolysn_Ca-bd"/>
</dbReference>